<keyword evidence="3" id="KW-1185">Reference proteome</keyword>
<sequence>KIWMLIKQIEYQYLQGSGKPQQSELPKPLQDLYRQSEEFNNFDHDYSDDEDNDSDFDDIIEIESGVAQHDDGNSYQTGYITDSSSGEGIYLNPSPAPANRPPQIPPKASTYLPVSGSVGRPGAVEKRPPMPLPFNNGTSQGTVVSNSSQKFGSHLGGTKLTPSPGLTLLPKKNQQRSGSTIEPPRRPPPVSGFSFTVSSNNLHKPYPGTGNATASKMSATPQLGETAKPVTLQRERPSKKSSEPPTPNR</sequence>
<protein>
    <submittedName>
        <fullName evidence="2">Uncharacterized protein</fullName>
    </submittedName>
</protein>
<feature type="compositionally biased region" description="Polar residues" evidence="1">
    <location>
        <begin position="73"/>
        <end position="86"/>
    </location>
</feature>
<proteinExistence type="predicted"/>
<gene>
    <name evidence="2" type="ORF">SK128_016968</name>
</gene>
<evidence type="ECO:0000256" key="1">
    <source>
        <dbReference type="SAM" id="MobiDB-lite"/>
    </source>
</evidence>
<feature type="non-terminal residue" evidence="2">
    <location>
        <position position="1"/>
    </location>
</feature>
<feature type="compositionally biased region" description="Basic and acidic residues" evidence="1">
    <location>
        <begin position="34"/>
        <end position="45"/>
    </location>
</feature>
<evidence type="ECO:0000313" key="3">
    <source>
        <dbReference type="Proteomes" id="UP001381693"/>
    </source>
</evidence>
<feature type="region of interest" description="Disordered" evidence="1">
    <location>
        <begin position="33"/>
        <end position="249"/>
    </location>
</feature>
<dbReference type="AlphaFoldDB" id="A0AAN8XGC5"/>
<feature type="compositionally biased region" description="Polar residues" evidence="1">
    <location>
        <begin position="135"/>
        <end position="151"/>
    </location>
</feature>
<accession>A0AAN8XGC5</accession>
<evidence type="ECO:0000313" key="2">
    <source>
        <dbReference type="EMBL" id="KAK7078650.1"/>
    </source>
</evidence>
<feature type="compositionally biased region" description="Pro residues" evidence="1">
    <location>
        <begin position="94"/>
        <end position="105"/>
    </location>
</feature>
<feature type="compositionally biased region" description="Basic and acidic residues" evidence="1">
    <location>
        <begin position="233"/>
        <end position="242"/>
    </location>
</feature>
<dbReference type="Proteomes" id="UP001381693">
    <property type="component" value="Unassembled WGS sequence"/>
</dbReference>
<reference evidence="2 3" key="1">
    <citation type="submission" date="2023-11" db="EMBL/GenBank/DDBJ databases">
        <title>Halocaridina rubra genome assembly.</title>
        <authorList>
            <person name="Smith C."/>
        </authorList>
    </citation>
    <scope>NUCLEOTIDE SEQUENCE [LARGE SCALE GENOMIC DNA]</scope>
    <source>
        <strain evidence="2">EP-1</strain>
        <tissue evidence="2">Whole</tissue>
    </source>
</reference>
<name>A0AAN8XGC5_HALRR</name>
<comment type="caution">
    <text evidence="2">The sequence shown here is derived from an EMBL/GenBank/DDBJ whole genome shotgun (WGS) entry which is preliminary data.</text>
</comment>
<feature type="compositionally biased region" description="Polar residues" evidence="1">
    <location>
        <begin position="210"/>
        <end position="223"/>
    </location>
</feature>
<dbReference type="EMBL" id="JAXCGZ010007723">
    <property type="protein sequence ID" value="KAK7078650.1"/>
    <property type="molecule type" value="Genomic_DNA"/>
</dbReference>
<feature type="compositionally biased region" description="Polar residues" evidence="1">
    <location>
        <begin position="193"/>
        <end position="202"/>
    </location>
</feature>
<feature type="compositionally biased region" description="Acidic residues" evidence="1">
    <location>
        <begin position="46"/>
        <end position="61"/>
    </location>
</feature>
<organism evidence="2 3">
    <name type="scientific">Halocaridina rubra</name>
    <name type="common">Hawaiian red shrimp</name>
    <dbReference type="NCBI Taxonomy" id="373956"/>
    <lineage>
        <taxon>Eukaryota</taxon>
        <taxon>Metazoa</taxon>
        <taxon>Ecdysozoa</taxon>
        <taxon>Arthropoda</taxon>
        <taxon>Crustacea</taxon>
        <taxon>Multicrustacea</taxon>
        <taxon>Malacostraca</taxon>
        <taxon>Eumalacostraca</taxon>
        <taxon>Eucarida</taxon>
        <taxon>Decapoda</taxon>
        <taxon>Pleocyemata</taxon>
        <taxon>Caridea</taxon>
        <taxon>Atyoidea</taxon>
        <taxon>Atyidae</taxon>
        <taxon>Halocaridina</taxon>
    </lineage>
</organism>